<reference evidence="1 2" key="1">
    <citation type="submission" date="2015-06" db="EMBL/GenBank/DDBJ databases">
        <title>Genome sequence of Pseudoalteromonas peptidolytica.</title>
        <authorList>
            <person name="Xie B.-B."/>
            <person name="Rong J.-C."/>
            <person name="Qin Q.-L."/>
            <person name="Zhang Y.-Z."/>
        </authorList>
    </citation>
    <scope>NUCLEOTIDE SEQUENCE [LARGE SCALE GENOMIC DNA]</scope>
    <source>
        <strain evidence="1 2">F12-50-A1</strain>
    </source>
</reference>
<gene>
    <name evidence="1" type="ORF">PPEP_a3655</name>
</gene>
<protein>
    <submittedName>
        <fullName evidence="1">Uncharacterized protein</fullName>
    </submittedName>
</protein>
<organism evidence="1 2">
    <name type="scientific">Pseudoalteromonas peptidolytica F12-50-A1</name>
    <dbReference type="NCBI Taxonomy" id="1315280"/>
    <lineage>
        <taxon>Bacteria</taxon>
        <taxon>Pseudomonadati</taxon>
        <taxon>Pseudomonadota</taxon>
        <taxon>Gammaproteobacteria</taxon>
        <taxon>Alteromonadales</taxon>
        <taxon>Pseudoalteromonadaceae</taxon>
        <taxon>Pseudoalteromonas</taxon>
    </lineage>
</organism>
<evidence type="ECO:0000313" key="1">
    <source>
        <dbReference type="EMBL" id="MBE0346433.1"/>
    </source>
</evidence>
<name>A0A8I0MVU7_9GAMM</name>
<evidence type="ECO:0000313" key="2">
    <source>
        <dbReference type="Proteomes" id="UP000660708"/>
    </source>
</evidence>
<dbReference type="Proteomes" id="UP000660708">
    <property type="component" value="Unassembled WGS sequence"/>
</dbReference>
<accession>A0A8I0MVU7</accession>
<sequence length="43" mass="4955">MCFHFVFKTGKKKGLVWLLPSLNIAKTLFKIIININKGKFDVC</sequence>
<dbReference type="AlphaFoldDB" id="A0A8I0MVU7"/>
<dbReference type="EMBL" id="AQHF01000021">
    <property type="protein sequence ID" value="MBE0346433.1"/>
    <property type="molecule type" value="Genomic_DNA"/>
</dbReference>
<proteinExistence type="predicted"/>
<keyword evidence="2" id="KW-1185">Reference proteome</keyword>
<comment type="caution">
    <text evidence="1">The sequence shown here is derived from an EMBL/GenBank/DDBJ whole genome shotgun (WGS) entry which is preliminary data.</text>
</comment>